<dbReference type="AlphaFoldDB" id="A0A370H2G4"/>
<dbReference type="EMBL" id="QQBB01000024">
    <property type="protein sequence ID" value="RDI50319.1"/>
    <property type="molecule type" value="Genomic_DNA"/>
</dbReference>
<reference evidence="1 2" key="1">
    <citation type="submission" date="2018-07" db="EMBL/GenBank/DDBJ databases">
        <title>Genomic Encyclopedia of Type Strains, Phase IV (KMG-IV): sequencing the most valuable type-strain genomes for metagenomic binning, comparative biology and taxonomic classification.</title>
        <authorList>
            <person name="Goeker M."/>
        </authorList>
    </citation>
    <scope>NUCLEOTIDE SEQUENCE [LARGE SCALE GENOMIC DNA]</scope>
    <source>
        <strain evidence="1 2">DSM 14364</strain>
    </source>
</reference>
<comment type="caution">
    <text evidence="1">The sequence shown here is derived from an EMBL/GenBank/DDBJ whole genome shotgun (WGS) entry which is preliminary data.</text>
</comment>
<keyword evidence="2" id="KW-1185">Reference proteome</keyword>
<name>A0A370H2G4_9HYPH</name>
<sequence length="68" mass="7022">MSSRNGGSVLCCIVGIAFYQNETADNVSDADEGAAVATFGEEPVGQAASASLLLDQASQRRGEQETAR</sequence>
<accession>A0A370H2G4</accession>
<proteinExistence type="predicted"/>
<protein>
    <submittedName>
        <fullName evidence="1">Uncharacterized protein</fullName>
    </submittedName>
</protein>
<dbReference type="Proteomes" id="UP000254925">
    <property type="component" value="Unassembled WGS sequence"/>
</dbReference>
<evidence type="ECO:0000313" key="1">
    <source>
        <dbReference type="EMBL" id="RDI50319.1"/>
    </source>
</evidence>
<evidence type="ECO:0000313" key="2">
    <source>
        <dbReference type="Proteomes" id="UP000254925"/>
    </source>
</evidence>
<organism evidence="1 2">
    <name type="scientific">Microvirga subterranea</name>
    <dbReference type="NCBI Taxonomy" id="186651"/>
    <lineage>
        <taxon>Bacteria</taxon>
        <taxon>Pseudomonadati</taxon>
        <taxon>Pseudomonadota</taxon>
        <taxon>Alphaproteobacteria</taxon>
        <taxon>Hyphomicrobiales</taxon>
        <taxon>Methylobacteriaceae</taxon>
        <taxon>Microvirga</taxon>
    </lineage>
</organism>
<gene>
    <name evidence="1" type="ORF">DES45_12410</name>
</gene>